<dbReference type="FunFam" id="1.25.70.10:FF:000017">
    <property type="entry name" value="Transcription termination factor MTEF18, mitochondrial"/>
    <property type="match status" value="1"/>
</dbReference>
<comment type="caution">
    <text evidence="4">The sequence shown here is derived from an EMBL/GenBank/DDBJ whole genome shotgun (WGS) entry which is preliminary data.</text>
</comment>
<protein>
    <submittedName>
        <fullName evidence="4">Uncharacterized protein</fullName>
    </submittedName>
</protein>
<dbReference type="InterPro" id="IPR003690">
    <property type="entry name" value="MTERF"/>
</dbReference>
<keyword evidence="3" id="KW-0809">Transit peptide</keyword>
<name>A0A7J6EM93_CANSA</name>
<dbReference type="InterPro" id="IPR038538">
    <property type="entry name" value="MTERF_sf"/>
</dbReference>
<gene>
    <name evidence="4" type="ORF">F8388_003575</name>
    <name evidence="6" type="ORF">G4B88_004590</name>
    <name evidence="5" type="ORF">G4B88_007014</name>
</gene>
<keyword evidence="2" id="KW-0805">Transcription regulation</keyword>
<sequence length="571" mass="64982">MTIPQSLFIVLRHFSTSTSTIPKGLSRYPNLPQIHSKYKPKVVEEAQKALVEYLHATRSLPFTYAEHIGRNSIVSLANLIRKIDFSAPTFSRSFRKLLRYQPINEFEFFFESIGIDHSEVNGFLPLNKFFFSEDGSVLNVAFALSGFGFPWNKLGKLYRDEVLIFSRSCYEIKDRLNGFKELGFGNLSVVGICLAFPYLLRLESDELGGEIEALFCDLKRVFVEFNMGISVEGNVDAWFEVCCKVKVFYDLGCEKGKVGELMCRKKGLFLDCPKEVLVQKVKYFCKLGVGTDCVGLFLLQSPEMLSLDFESPAISVLGLLKHFGLSSEGLQGVSEKYHHVLGRNKMANLPRVMRALDLHEWFFDRIKSSNGRLLASYTIASPDEDVDTEFVSALKKMESSRTPIHTMCKLEFLKGIGFGENALTIKVLKNLHGTSNELQKRFDCLLGKGIEYSKLCFHIRIAPKILGQSPEMLEQKVDFLCQDMGSSLQYLDKFPAFLCFDLENRIKRRYGFYVWLDENGLCTRNYSIASLIATSEKQFLARLFGIHPAAPKQYLECCSYKVPFNNSLRNL</sequence>
<dbReference type="AlphaFoldDB" id="A0A7J6EM93"/>
<keyword evidence="2" id="KW-0804">Transcription</keyword>
<dbReference type="EMBL" id="JAATIQ010000140">
    <property type="protein sequence ID" value="KAF4377983.1"/>
    <property type="molecule type" value="Genomic_DNA"/>
</dbReference>
<dbReference type="EMBL" id="JAATIP010000214">
    <property type="protein sequence ID" value="KAF4359572.1"/>
    <property type="molecule type" value="Genomic_DNA"/>
</dbReference>
<dbReference type="PANTHER" id="PTHR13068">
    <property type="entry name" value="CGI-12 PROTEIN-RELATED"/>
    <property type="match status" value="1"/>
</dbReference>
<dbReference type="GO" id="GO:0003676">
    <property type="term" value="F:nucleic acid binding"/>
    <property type="evidence" value="ECO:0007669"/>
    <property type="project" value="InterPro"/>
</dbReference>
<evidence type="ECO:0000313" key="8">
    <source>
        <dbReference type="Proteomes" id="UP000583929"/>
    </source>
</evidence>
<reference evidence="7 8" key="1">
    <citation type="journal article" date="2020" name="bioRxiv">
        <title>Sequence and annotation of 42 cannabis genomes reveals extensive copy number variation in cannabinoid synthesis and pathogen resistance genes.</title>
        <authorList>
            <person name="Mckernan K.J."/>
            <person name="Helbert Y."/>
            <person name="Kane L.T."/>
            <person name="Ebling H."/>
            <person name="Zhang L."/>
            <person name="Liu B."/>
            <person name="Eaton Z."/>
            <person name="Mclaughlin S."/>
            <person name="Kingan S."/>
            <person name="Baybayan P."/>
            <person name="Concepcion G."/>
            <person name="Jordan M."/>
            <person name="Riva A."/>
            <person name="Barbazuk W."/>
            <person name="Harkins T."/>
        </authorList>
    </citation>
    <scope>NUCLEOTIDE SEQUENCE [LARGE SCALE GENOMIC DNA]</scope>
    <source>
        <strain evidence="7 8">cv. Jamaican Lion 4</strain>
        <strain evidence="5">Father</strain>
        <strain evidence="4">Mother</strain>
        <tissue evidence="4">Leaf</tissue>
    </source>
</reference>
<evidence type="ECO:0000313" key="7">
    <source>
        <dbReference type="Proteomes" id="UP000525078"/>
    </source>
</evidence>
<evidence type="ECO:0000256" key="1">
    <source>
        <dbReference type="ARBA" id="ARBA00007692"/>
    </source>
</evidence>
<evidence type="ECO:0000313" key="4">
    <source>
        <dbReference type="EMBL" id="KAF4359572.1"/>
    </source>
</evidence>
<dbReference type="Gene3D" id="1.25.70.10">
    <property type="entry name" value="Transcription termination factor 3, mitochondrial"/>
    <property type="match status" value="3"/>
</dbReference>
<dbReference type="Proteomes" id="UP000525078">
    <property type="component" value="Unassembled WGS sequence"/>
</dbReference>
<proteinExistence type="inferred from homology"/>
<keyword evidence="8" id="KW-1185">Reference proteome</keyword>
<accession>A0A7J6EM93</accession>
<dbReference type="Pfam" id="PF02536">
    <property type="entry name" value="mTERF"/>
    <property type="match status" value="2"/>
</dbReference>
<comment type="similarity">
    <text evidence="1">Belongs to the mTERF family.</text>
</comment>
<keyword evidence="2" id="KW-0806">Transcription termination</keyword>
<dbReference type="EMBL" id="JAATIQ010000188">
    <property type="protein sequence ID" value="KAF4372270.1"/>
    <property type="molecule type" value="Genomic_DNA"/>
</dbReference>
<evidence type="ECO:0000256" key="2">
    <source>
        <dbReference type="ARBA" id="ARBA00022472"/>
    </source>
</evidence>
<dbReference type="GO" id="GO:0006353">
    <property type="term" value="P:DNA-templated transcription termination"/>
    <property type="evidence" value="ECO:0007669"/>
    <property type="project" value="UniProtKB-KW"/>
</dbReference>
<evidence type="ECO:0000313" key="6">
    <source>
        <dbReference type="EMBL" id="KAF4377983.1"/>
    </source>
</evidence>
<evidence type="ECO:0000256" key="3">
    <source>
        <dbReference type="ARBA" id="ARBA00022946"/>
    </source>
</evidence>
<dbReference type="PANTHER" id="PTHR13068:SF113">
    <property type="entry name" value="TRANSCRIPTION TERMINATION FACTOR MTEF18, MITOCHONDRIAL"/>
    <property type="match status" value="1"/>
</dbReference>
<evidence type="ECO:0000313" key="5">
    <source>
        <dbReference type="EMBL" id="KAF4372270.1"/>
    </source>
</evidence>
<organism evidence="4 7">
    <name type="scientific">Cannabis sativa</name>
    <name type="common">Hemp</name>
    <name type="synonym">Marijuana</name>
    <dbReference type="NCBI Taxonomy" id="3483"/>
    <lineage>
        <taxon>Eukaryota</taxon>
        <taxon>Viridiplantae</taxon>
        <taxon>Streptophyta</taxon>
        <taxon>Embryophyta</taxon>
        <taxon>Tracheophyta</taxon>
        <taxon>Spermatophyta</taxon>
        <taxon>Magnoliopsida</taxon>
        <taxon>eudicotyledons</taxon>
        <taxon>Gunneridae</taxon>
        <taxon>Pentapetalae</taxon>
        <taxon>rosids</taxon>
        <taxon>fabids</taxon>
        <taxon>Rosales</taxon>
        <taxon>Cannabaceae</taxon>
        <taxon>Cannabis</taxon>
    </lineage>
</organism>
<dbReference type="SMART" id="SM00733">
    <property type="entry name" value="Mterf"/>
    <property type="match status" value="5"/>
</dbReference>
<dbReference type="Proteomes" id="UP000583929">
    <property type="component" value="Unassembled WGS sequence"/>
</dbReference>